<keyword evidence="3" id="KW-0418">Kinase</keyword>
<evidence type="ECO:0000256" key="1">
    <source>
        <dbReference type="ARBA" id="ARBA00010995"/>
    </source>
</evidence>
<keyword evidence="4" id="KW-0521">NADP</keyword>
<dbReference type="InterPro" id="IPR017437">
    <property type="entry name" value="ATP-NAD_kinase_PpnK-typ_C"/>
</dbReference>
<evidence type="ECO:0000313" key="6">
    <source>
        <dbReference type="EMBL" id="VAH69486.1"/>
    </source>
</evidence>
<dbReference type="SUPFAM" id="SSF111331">
    <property type="entry name" value="NAD kinase/diacylglycerol kinase-like"/>
    <property type="match status" value="1"/>
</dbReference>
<evidence type="ECO:0000256" key="5">
    <source>
        <dbReference type="ARBA" id="ARBA00023027"/>
    </source>
</evidence>
<evidence type="ECO:0000256" key="4">
    <source>
        <dbReference type="ARBA" id="ARBA00022857"/>
    </source>
</evidence>
<dbReference type="PANTHER" id="PTHR20275:SF0">
    <property type="entry name" value="NAD KINASE"/>
    <property type="match status" value="1"/>
</dbReference>
<dbReference type="Gene3D" id="3.40.50.10330">
    <property type="entry name" value="Probable inorganic polyphosphate/atp-NAD kinase, domain 1"/>
    <property type="match status" value="1"/>
</dbReference>
<proteinExistence type="inferred from homology"/>
<dbReference type="GO" id="GO:0019674">
    <property type="term" value="P:NAD+ metabolic process"/>
    <property type="evidence" value="ECO:0007669"/>
    <property type="project" value="InterPro"/>
</dbReference>
<dbReference type="Gene3D" id="2.60.200.30">
    <property type="entry name" value="Probable inorganic polyphosphate/atp-NAD kinase, domain 2"/>
    <property type="match status" value="1"/>
</dbReference>
<dbReference type="EMBL" id="LT934115">
    <property type="protein sequence ID" value="VAH69486.1"/>
    <property type="molecule type" value="Genomic_DNA"/>
</dbReference>
<dbReference type="PANTHER" id="PTHR20275">
    <property type="entry name" value="NAD KINASE"/>
    <property type="match status" value="1"/>
</dbReference>
<keyword evidence="2" id="KW-0808">Transferase</keyword>
<dbReference type="FunFam" id="3.40.50.10330:FF:000018">
    <property type="entry name" value="Probable NAD kinase 1"/>
    <property type="match status" value="1"/>
</dbReference>
<gene>
    <name evidence="6" type="ORF">TRITD_3Av1G272060</name>
</gene>
<comment type="similarity">
    <text evidence="1">Belongs to the NAD kinase family.</text>
</comment>
<evidence type="ECO:0008006" key="8">
    <source>
        <dbReference type="Google" id="ProtNLM"/>
    </source>
</evidence>
<dbReference type="GO" id="GO:0006741">
    <property type="term" value="P:NADP+ biosynthetic process"/>
    <property type="evidence" value="ECO:0007669"/>
    <property type="project" value="InterPro"/>
</dbReference>
<evidence type="ECO:0000313" key="7">
    <source>
        <dbReference type="Proteomes" id="UP000324705"/>
    </source>
</evidence>
<dbReference type="AlphaFoldDB" id="A0A9R0S3G8"/>
<dbReference type="Proteomes" id="UP000324705">
    <property type="component" value="Chromosome 3A"/>
</dbReference>
<dbReference type="InterPro" id="IPR017438">
    <property type="entry name" value="ATP-NAD_kinase_N"/>
</dbReference>
<organism evidence="6 7">
    <name type="scientific">Triticum turgidum subsp. durum</name>
    <name type="common">Durum wheat</name>
    <name type="synonym">Triticum durum</name>
    <dbReference type="NCBI Taxonomy" id="4567"/>
    <lineage>
        <taxon>Eukaryota</taxon>
        <taxon>Viridiplantae</taxon>
        <taxon>Streptophyta</taxon>
        <taxon>Embryophyta</taxon>
        <taxon>Tracheophyta</taxon>
        <taxon>Spermatophyta</taxon>
        <taxon>Magnoliopsida</taxon>
        <taxon>Liliopsida</taxon>
        <taxon>Poales</taxon>
        <taxon>Poaceae</taxon>
        <taxon>BOP clade</taxon>
        <taxon>Pooideae</taxon>
        <taxon>Triticodae</taxon>
        <taxon>Triticeae</taxon>
        <taxon>Triticinae</taxon>
        <taxon>Triticum</taxon>
    </lineage>
</organism>
<dbReference type="InterPro" id="IPR002504">
    <property type="entry name" value="NADK"/>
</dbReference>
<sequence length="369" mass="40677">MRTVAKALRQVAEGKAAAQAEAAEWKRKYELETAQKQQTRIKDCGTCTDDNLGKMASQLSLEAPASDQTGCCGNHGICSHEVLQDEVPGPNPRPSLSMVGRKASFRLSWGCNGNKNGQHKHDFVSFEKGDITTAERSSKQILLKWESRPQTVLFITKPNSNSVRVLCAEMVRWLKEHKNINVFVEPWVSKELLTDDSNHTVQTWDNDDDKKMLHKKVDLIVTLGGDGTVLWAASLFKGPVPPVVAFAMGSLGFMTPFPSEQYRGCLDNVLKGPFSITLRNRLQCHVIRDAAKDEIVTEEPILVLNEVTIDRGISSYLTYLECYCDSSFVTCVQGDGLIISTTSGSTAYSLAAGGSMVHPQVCPTLIYSF</sequence>
<reference evidence="6 7" key="1">
    <citation type="submission" date="2017-09" db="EMBL/GenBank/DDBJ databases">
        <authorList>
            <consortium name="International Durum Wheat Genome Sequencing Consortium (IDWGSC)"/>
            <person name="Milanesi L."/>
        </authorList>
    </citation>
    <scope>NUCLEOTIDE SEQUENCE [LARGE SCALE GENOMIC DNA]</scope>
    <source>
        <strain evidence="7">cv. Svevo</strain>
    </source>
</reference>
<keyword evidence="7" id="KW-1185">Reference proteome</keyword>
<dbReference type="Pfam" id="PF20143">
    <property type="entry name" value="NAD_kinase_C"/>
    <property type="match status" value="1"/>
</dbReference>
<evidence type="ECO:0000256" key="2">
    <source>
        <dbReference type="ARBA" id="ARBA00022679"/>
    </source>
</evidence>
<evidence type="ECO:0000256" key="3">
    <source>
        <dbReference type="ARBA" id="ARBA00022777"/>
    </source>
</evidence>
<keyword evidence="5" id="KW-0520">NAD</keyword>
<dbReference type="Gramene" id="TRITD3Av1G272060.4">
    <property type="protein sequence ID" value="TRITD3Av1G272060.4"/>
    <property type="gene ID" value="TRITD3Av1G272060"/>
</dbReference>
<dbReference type="InterPro" id="IPR016064">
    <property type="entry name" value="NAD/diacylglycerol_kinase_sf"/>
</dbReference>
<dbReference type="Pfam" id="PF01513">
    <property type="entry name" value="NAD_kinase"/>
    <property type="match status" value="1"/>
</dbReference>
<accession>A0A9R0S3G8</accession>
<protein>
    <recommendedName>
        <fullName evidence="8">NAD(+) kinase</fullName>
    </recommendedName>
</protein>
<name>A0A9R0S3G8_TRITD</name>
<dbReference type="GO" id="GO:0003951">
    <property type="term" value="F:NAD+ kinase activity"/>
    <property type="evidence" value="ECO:0007669"/>
    <property type="project" value="InterPro"/>
</dbReference>